<dbReference type="AlphaFoldDB" id="A0A1H5TE87"/>
<dbReference type="SUPFAM" id="SSF49384">
    <property type="entry name" value="Carbohydrate-binding domain"/>
    <property type="match status" value="1"/>
</dbReference>
<evidence type="ECO:0000259" key="2">
    <source>
        <dbReference type="PROSITE" id="PS51832"/>
    </source>
</evidence>
<keyword evidence="1" id="KW-1133">Transmembrane helix</keyword>
<accession>A0A1H5TE87</accession>
<dbReference type="PANTHER" id="PTHR45228:SF4">
    <property type="entry name" value="LIPOPROTEIN"/>
    <property type="match status" value="1"/>
</dbReference>
<keyword evidence="1" id="KW-0472">Membrane</keyword>
<feature type="transmembrane region" description="Helical" evidence="1">
    <location>
        <begin position="240"/>
        <end position="263"/>
    </location>
</feature>
<evidence type="ECO:0000313" key="3">
    <source>
        <dbReference type="EMBL" id="SEF61165.1"/>
    </source>
</evidence>
<reference evidence="3 4" key="1">
    <citation type="submission" date="2016-10" db="EMBL/GenBank/DDBJ databases">
        <authorList>
            <person name="de Groot N.N."/>
        </authorList>
    </citation>
    <scope>NUCLEOTIDE SEQUENCE [LARGE SCALE GENOMIC DNA]</scope>
    <source>
        <strain evidence="3 4">D15d</strain>
    </source>
</reference>
<organism evidence="3 4">
    <name type="scientific">Lachnospira multipara</name>
    <dbReference type="NCBI Taxonomy" id="28051"/>
    <lineage>
        <taxon>Bacteria</taxon>
        <taxon>Bacillati</taxon>
        <taxon>Bacillota</taxon>
        <taxon>Clostridia</taxon>
        <taxon>Lachnospirales</taxon>
        <taxon>Lachnospiraceae</taxon>
        <taxon>Lachnospira</taxon>
    </lineage>
</organism>
<dbReference type="Proteomes" id="UP000236726">
    <property type="component" value="Unassembled WGS sequence"/>
</dbReference>
<sequence length="467" mass="54135">MYQDNIFIGVISKVEKLHFKKVLLIFVIVLIFLITLLITTIVKTKIYNKEIHVEKYSASEYLNTKVVGKYLVIQTLPRASTWGKIFDFNNEGITENNYKAYTYDFTIMNNTNDRVSEFKFALYFDQEVYISSAWNGALEIHQNINGTEYVATVPDMREFNKDLYDFDTVTVDGEDFIRLEPGDYLVYYPSSTINAMEMPIGSHEATTPGIIMYVPMEDEIIDSSFEIQYKFHRVIVADPMFWISFVGFLLWCVTLTVYIVIYLQISKYEEQHKRDNRIIEESIETFTRFIDAKDPYTNGHSKRVANYTKIIAKELGFSGEELEYIYYIALLHDCGKIGVPDNILDKPSKLTEEEFEIIKAHTIMGGEILKQFKSLKDVELGALFHHERYDGNGYPVGLVGEEIPLIARIICLADAYDAMNSDRVYRKRLDKEEIIRQIESNKGKQFDPNIAEVVLELIRNDKLEGTK</sequence>
<dbReference type="InterPro" id="IPR003607">
    <property type="entry name" value="HD/PDEase_dom"/>
</dbReference>
<dbReference type="SUPFAM" id="SSF109604">
    <property type="entry name" value="HD-domain/PDEase-like"/>
    <property type="match status" value="1"/>
</dbReference>
<dbReference type="SMART" id="SM00471">
    <property type="entry name" value="HDc"/>
    <property type="match status" value="1"/>
</dbReference>
<protein>
    <submittedName>
        <fullName evidence="3">HDIG domain-containing protein</fullName>
    </submittedName>
</protein>
<evidence type="ECO:0000256" key="1">
    <source>
        <dbReference type="SAM" id="Phobius"/>
    </source>
</evidence>
<proteinExistence type="predicted"/>
<dbReference type="NCBIfam" id="TIGR00277">
    <property type="entry name" value="HDIG"/>
    <property type="match status" value="1"/>
</dbReference>
<dbReference type="InterPro" id="IPR008965">
    <property type="entry name" value="CBM2/CBM3_carb-bd_dom_sf"/>
</dbReference>
<feature type="domain" description="HD-GYP" evidence="2">
    <location>
        <begin position="275"/>
        <end position="467"/>
    </location>
</feature>
<dbReference type="Gene3D" id="1.10.3210.10">
    <property type="entry name" value="Hypothetical protein af1432"/>
    <property type="match status" value="1"/>
</dbReference>
<gene>
    <name evidence="3" type="ORF">SAMN05216537_104131</name>
</gene>
<dbReference type="PANTHER" id="PTHR45228">
    <property type="entry name" value="CYCLIC DI-GMP PHOSPHODIESTERASE TM_0186-RELATED"/>
    <property type="match status" value="1"/>
</dbReference>
<evidence type="ECO:0000313" key="4">
    <source>
        <dbReference type="Proteomes" id="UP000236726"/>
    </source>
</evidence>
<dbReference type="PROSITE" id="PS51832">
    <property type="entry name" value="HD_GYP"/>
    <property type="match status" value="1"/>
</dbReference>
<dbReference type="GO" id="GO:0030246">
    <property type="term" value="F:carbohydrate binding"/>
    <property type="evidence" value="ECO:0007669"/>
    <property type="project" value="InterPro"/>
</dbReference>
<dbReference type="EMBL" id="FNUL01000004">
    <property type="protein sequence ID" value="SEF61165.1"/>
    <property type="molecule type" value="Genomic_DNA"/>
</dbReference>
<dbReference type="InterPro" id="IPR037522">
    <property type="entry name" value="HD_GYP_dom"/>
</dbReference>
<dbReference type="InterPro" id="IPR006675">
    <property type="entry name" value="HDIG_dom"/>
</dbReference>
<keyword evidence="4" id="KW-1185">Reference proteome</keyword>
<feature type="transmembrane region" description="Helical" evidence="1">
    <location>
        <begin position="22"/>
        <end position="42"/>
    </location>
</feature>
<dbReference type="InterPro" id="IPR052020">
    <property type="entry name" value="Cyclic_di-GMP/3'3'-cGAMP_PDE"/>
</dbReference>
<dbReference type="Pfam" id="PF13487">
    <property type="entry name" value="HD_5"/>
    <property type="match status" value="1"/>
</dbReference>
<keyword evidence="1" id="KW-0812">Transmembrane</keyword>
<dbReference type="CDD" id="cd00077">
    <property type="entry name" value="HDc"/>
    <property type="match status" value="1"/>
</dbReference>
<name>A0A1H5TE87_9FIRM</name>